<protein>
    <submittedName>
        <fullName evidence="1">Uncharacterized protein</fullName>
    </submittedName>
</protein>
<proteinExistence type="predicted"/>
<keyword evidence="2" id="KW-1185">Reference proteome</keyword>
<evidence type="ECO:0000313" key="2">
    <source>
        <dbReference type="Proteomes" id="UP000658258"/>
    </source>
</evidence>
<accession>A0ABQ3I9K8</accession>
<dbReference type="EMBL" id="BNAG01000002">
    <property type="protein sequence ID" value="GHE62488.1"/>
    <property type="molecule type" value="Genomic_DNA"/>
</dbReference>
<name>A0ABQ3I9K8_9BACT</name>
<evidence type="ECO:0000313" key="1">
    <source>
        <dbReference type="EMBL" id="GHE62488.1"/>
    </source>
</evidence>
<reference evidence="2" key="1">
    <citation type="journal article" date="2019" name="Int. J. Syst. Evol. Microbiol.">
        <title>The Global Catalogue of Microorganisms (GCM) 10K type strain sequencing project: providing services to taxonomists for standard genome sequencing and annotation.</title>
        <authorList>
            <consortium name="The Broad Institute Genomics Platform"/>
            <consortium name="The Broad Institute Genome Sequencing Center for Infectious Disease"/>
            <person name="Wu L."/>
            <person name="Ma J."/>
        </authorList>
    </citation>
    <scope>NUCLEOTIDE SEQUENCE [LARGE SCALE GENOMIC DNA]</scope>
    <source>
        <strain evidence="2">CGMCC 1.15111</strain>
    </source>
</reference>
<gene>
    <name evidence="1" type="ORF">GCM10011340_17150</name>
</gene>
<dbReference type="Proteomes" id="UP000658258">
    <property type="component" value="Unassembled WGS sequence"/>
</dbReference>
<sequence>MNTNRVVFIRIKEKRDSKVFEYFRHVFIFLKKIRNPVKLAVLIRTVKMFFPYFRSLVSVYKQPIELSLYVSDI</sequence>
<comment type="caution">
    <text evidence="1">The sequence shown here is derived from an EMBL/GenBank/DDBJ whole genome shotgun (WGS) entry which is preliminary data.</text>
</comment>
<organism evidence="1 2">
    <name type="scientific">Roseivirga thermotolerans</name>
    <dbReference type="NCBI Taxonomy" id="1758176"/>
    <lineage>
        <taxon>Bacteria</taxon>
        <taxon>Pseudomonadati</taxon>
        <taxon>Bacteroidota</taxon>
        <taxon>Cytophagia</taxon>
        <taxon>Cytophagales</taxon>
        <taxon>Roseivirgaceae</taxon>
        <taxon>Roseivirga</taxon>
    </lineage>
</organism>